<dbReference type="GO" id="GO:0006952">
    <property type="term" value="P:defense response"/>
    <property type="evidence" value="ECO:0007669"/>
    <property type="project" value="UniProtKB-KW"/>
</dbReference>
<keyword evidence="3" id="KW-0732">Signal</keyword>
<reference evidence="5 6" key="1">
    <citation type="journal article" date="2011" name="Genome Res.">
        <title>Phylogeny-wide analysis of social amoeba genomes highlights ancient origins for complex intercellular communication.</title>
        <authorList>
            <person name="Heidel A.J."/>
            <person name="Lawal H.M."/>
            <person name="Felder M."/>
            <person name="Schilde C."/>
            <person name="Helps N.R."/>
            <person name="Tunggal B."/>
            <person name="Rivero F."/>
            <person name="John U."/>
            <person name="Schleicher M."/>
            <person name="Eichinger L."/>
            <person name="Platzer M."/>
            <person name="Noegel A.A."/>
            <person name="Schaap P."/>
            <person name="Gloeckner G."/>
        </authorList>
    </citation>
    <scope>NUCLEOTIDE SEQUENCE [LARGE SCALE GENOMIC DNA]</scope>
    <source>
        <strain evidence="6">ATCC 26659 / Pp 5 / PN500</strain>
    </source>
</reference>
<proteinExistence type="predicted"/>
<feature type="signal peptide" evidence="3">
    <location>
        <begin position="1"/>
        <end position="29"/>
    </location>
</feature>
<accession>D3BFR3</accession>
<evidence type="ECO:0000313" key="5">
    <source>
        <dbReference type="EMBL" id="EFA79673.1"/>
    </source>
</evidence>
<keyword evidence="6" id="KW-1185">Reference proteome</keyword>
<dbReference type="EMBL" id="ADBJ01000032">
    <property type="protein sequence ID" value="EFA79673.1"/>
    <property type="molecule type" value="Genomic_DNA"/>
</dbReference>
<dbReference type="Gene3D" id="1.10.530.10">
    <property type="match status" value="1"/>
</dbReference>
<dbReference type="InterPro" id="IPR023346">
    <property type="entry name" value="Lysozyme-like_dom_sf"/>
</dbReference>
<evidence type="ECO:0000313" key="6">
    <source>
        <dbReference type="Proteomes" id="UP000001396"/>
    </source>
</evidence>
<dbReference type="SUPFAM" id="SSF53955">
    <property type="entry name" value="Lysozyme-like"/>
    <property type="match status" value="1"/>
</dbReference>
<dbReference type="Gene3D" id="3.30.20.10">
    <property type="entry name" value="Endochitinase, domain 2"/>
    <property type="match status" value="1"/>
</dbReference>
<dbReference type="Gene3D" id="2.10.10.90">
    <property type="match status" value="1"/>
</dbReference>
<dbReference type="GeneID" id="31362845"/>
<dbReference type="RefSeq" id="XP_020431794.1">
    <property type="nucleotide sequence ID" value="XM_020578199.1"/>
</dbReference>
<feature type="chain" id="PRO_5003041638" evidence="3">
    <location>
        <begin position="30"/>
        <end position="354"/>
    </location>
</feature>
<dbReference type="STRING" id="670386.D3BFR3"/>
<keyword evidence="2" id="KW-1015">Disulfide bond</keyword>
<keyword evidence="1" id="KW-0611">Plant defense</keyword>
<dbReference type="GO" id="GO:0016998">
    <property type="term" value="P:cell wall macromolecule catabolic process"/>
    <property type="evidence" value="ECO:0007669"/>
    <property type="project" value="InterPro"/>
</dbReference>
<protein>
    <submittedName>
        <fullName evidence="5">Chitinase</fullName>
    </submittedName>
</protein>
<gene>
    <name evidence="5" type="ORF">PPL_07364</name>
</gene>
<dbReference type="Proteomes" id="UP000001396">
    <property type="component" value="Unassembled WGS sequence"/>
</dbReference>
<dbReference type="PANTHER" id="PTHR22595:SF79">
    <property type="entry name" value="CHITINASE 12"/>
    <property type="match status" value="1"/>
</dbReference>
<evidence type="ECO:0000256" key="2">
    <source>
        <dbReference type="ARBA" id="ARBA00023157"/>
    </source>
</evidence>
<dbReference type="GO" id="GO:0004568">
    <property type="term" value="F:chitinase activity"/>
    <property type="evidence" value="ECO:0007669"/>
    <property type="project" value="InterPro"/>
</dbReference>
<feature type="domain" description="Glycoside hydrolase family 19 catalytic" evidence="4">
    <location>
        <begin position="156"/>
        <end position="354"/>
    </location>
</feature>
<dbReference type="InterPro" id="IPR000726">
    <property type="entry name" value="Glyco_hydro_19_cat"/>
</dbReference>
<dbReference type="AlphaFoldDB" id="D3BFR3"/>
<evidence type="ECO:0000256" key="1">
    <source>
        <dbReference type="ARBA" id="ARBA00022821"/>
    </source>
</evidence>
<organism evidence="5 6">
    <name type="scientific">Heterostelium pallidum (strain ATCC 26659 / Pp 5 / PN500)</name>
    <name type="common">Cellular slime mold</name>
    <name type="synonym">Polysphondylium pallidum</name>
    <dbReference type="NCBI Taxonomy" id="670386"/>
    <lineage>
        <taxon>Eukaryota</taxon>
        <taxon>Amoebozoa</taxon>
        <taxon>Evosea</taxon>
        <taxon>Eumycetozoa</taxon>
        <taxon>Dictyostelia</taxon>
        <taxon>Acytosteliales</taxon>
        <taxon>Acytosteliaceae</taxon>
        <taxon>Heterostelium</taxon>
    </lineage>
</organism>
<dbReference type="Pfam" id="PF00182">
    <property type="entry name" value="Glyco_hydro_19"/>
    <property type="match status" value="1"/>
</dbReference>
<dbReference type="GO" id="GO:0006032">
    <property type="term" value="P:chitin catabolic process"/>
    <property type="evidence" value="ECO:0007669"/>
    <property type="project" value="InterPro"/>
</dbReference>
<dbReference type="PANTHER" id="PTHR22595">
    <property type="entry name" value="CHITINASE-RELATED"/>
    <property type="match status" value="1"/>
</dbReference>
<comment type="caution">
    <text evidence="5">The sequence shown here is derived from an EMBL/GenBank/DDBJ whole genome shotgun (WGS) entry which is preliminary data.</text>
</comment>
<dbReference type="InParanoid" id="D3BFR3"/>
<dbReference type="CDD" id="cd00325">
    <property type="entry name" value="chitinase_GH19"/>
    <property type="match status" value="1"/>
</dbReference>
<evidence type="ECO:0000259" key="4">
    <source>
        <dbReference type="Pfam" id="PF00182"/>
    </source>
</evidence>
<evidence type="ECO:0000256" key="3">
    <source>
        <dbReference type="SAM" id="SignalP"/>
    </source>
</evidence>
<name>D3BFR3_HETP5</name>
<sequence>MSLFTNRYILLITTIILLSVLATLPTVNSQSTVNWQAGVNYGLGQVVKYSNGNCYKVVNVGSNGSDGTDPTVSTWYWSQVTCPSSGTGCSDIAVNWQAGINYGLGQVVKYSNGLYYKVVNVGTNGSDGTDPTVSTWYWSQVTDCSGGGNPGTGWIVSETTFNQIFPNRNSFYTYAGLVAALSAYPAFTNTGTSTTKLQEAAAFLANVYHETGGLVYIREINQANWNSYCQPAGTCGGLQYYGRGPLQLSWNYNYNSCGNALGINLLANPDLVATDSSVSWKTAIWYWNTQKGATAYTPHDAMVTLHAFGETIRAINGGLECNGAAGSPQMQQRVQYYTTICGILGVPTGGSLTC</sequence>